<dbReference type="EMBL" id="QPFP01000019">
    <property type="protein sequence ID" value="TEB31345.1"/>
    <property type="molecule type" value="Genomic_DNA"/>
</dbReference>
<keyword evidence="6" id="KW-1185">Reference proteome</keyword>
<name>A0A4Y7TAZ6_COPMI</name>
<dbReference type="Pfam" id="PF07249">
    <property type="entry name" value="Cerato-platanin"/>
    <property type="match status" value="1"/>
</dbReference>
<proteinExistence type="inferred from homology"/>
<organism evidence="5 6">
    <name type="scientific">Coprinellus micaceus</name>
    <name type="common">Glistening ink-cap mushroom</name>
    <name type="synonym">Coprinus micaceus</name>
    <dbReference type="NCBI Taxonomy" id="71717"/>
    <lineage>
        <taxon>Eukaryota</taxon>
        <taxon>Fungi</taxon>
        <taxon>Dikarya</taxon>
        <taxon>Basidiomycota</taxon>
        <taxon>Agaricomycotina</taxon>
        <taxon>Agaricomycetes</taxon>
        <taxon>Agaricomycetidae</taxon>
        <taxon>Agaricales</taxon>
        <taxon>Agaricineae</taxon>
        <taxon>Psathyrellaceae</taxon>
        <taxon>Coprinellus</taxon>
    </lineage>
</organism>
<evidence type="ECO:0000256" key="1">
    <source>
        <dbReference type="ARBA" id="ARBA00004613"/>
    </source>
</evidence>
<reference evidence="5 6" key="1">
    <citation type="journal article" date="2019" name="Nat. Ecol. Evol.">
        <title>Megaphylogeny resolves global patterns of mushroom evolution.</title>
        <authorList>
            <person name="Varga T."/>
            <person name="Krizsan K."/>
            <person name="Foldi C."/>
            <person name="Dima B."/>
            <person name="Sanchez-Garcia M."/>
            <person name="Sanchez-Ramirez S."/>
            <person name="Szollosi G.J."/>
            <person name="Szarkandi J.G."/>
            <person name="Papp V."/>
            <person name="Albert L."/>
            <person name="Andreopoulos W."/>
            <person name="Angelini C."/>
            <person name="Antonin V."/>
            <person name="Barry K.W."/>
            <person name="Bougher N.L."/>
            <person name="Buchanan P."/>
            <person name="Buyck B."/>
            <person name="Bense V."/>
            <person name="Catcheside P."/>
            <person name="Chovatia M."/>
            <person name="Cooper J."/>
            <person name="Damon W."/>
            <person name="Desjardin D."/>
            <person name="Finy P."/>
            <person name="Geml J."/>
            <person name="Haridas S."/>
            <person name="Hughes K."/>
            <person name="Justo A."/>
            <person name="Karasinski D."/>
            <person name="Kautmanova I."/>
            <person name="Kiss B."/>
            <person name="Kocsube S."/>
            <person name="Kotiranta H."/>
            <person name="LaButti K.M."/>
            <person name="Lechner B.E."/>
            <person name="Liimatainen K."/>
            <person name="Lipzen A."/>
            <person name="Lukacs Z."/>
            <person name="Mihaltcheva S."/>
            <person name="Morgado L.N."/>
            <person name="Niskanen T."/>
            <person name="Noordeloos M.E."/>
            <person name="Ohm R.A."/>
            <person name="Ortiz-Santana B."/>
            <person name="Ovrebo C."/>
            <person name="Racz N."/>
            <person name="Riley R."/>
            <person name="Savchenko A."/>
            <person name="Shiryaev A."/>
            <person name="Soop K."/>
            <person name="Spirin V."/>
            <person name="Szebenyi C."/>
            <person name="Tomsovsky M."/>
            <person name="Tulloss R.E."/>
            <person name="Uehling J."/>
            <person name="Grigoriev I.V."/>
            <person name="Vagvolgyi C."/>
            <person name="Papp T."/>
            <person name="Martin F.M."/>
            <person name="Miettinen O."/>
            <person name="Hibbett D.S."/>
            <person name="Nagy L.G."/>
        </authorList>
    </citation>
    <scope>NUCLEOTIDE SEQUENCE [LARGE SCALE GENOMIC DNA]</scope>
    <source>
        <strain evidence="5 6">FP101781</strain>
    </source>
</reference>
<dbReference type="AlphaFoldDB" id="A0A4Y7TAZ6"/>
<evidence type="ECO:0000256" key="3">
    <source>
        <dbReference type="ARBA" id="ARBA00022525"/>
    </source>
</evidence>
<evidence type="ECO:0000313" key="6">
    <source>
        <dbReference type="Proteomes" id="UP000298030"/>
    </source>
</evidence>
<comment type="subcellular location">
    <subcellularLocation>
        <location evidence="1">Secreted</location>
    </subcellularLocation>
</comment>
<dbReference type="GO" id="GO:0005576">
    <property type="term" value="C:extracellular region"/>
    <property type="evidence" value="ECO:0007669"/>
    <property type="project" value="UniProtKB-SubCell"/>
</dbReference>
<dbReference type="SUPFAM" id="SSF50685">
    <property type="entry name" value="Barwin-like endoglucanases"/>
    <property type="match status" value="1"/>
</dbReference>
<evidence type="ECO:0000256" key="4">
    <source>
        <dbReference type="SAM" id="SignalP"/>
    </source>
</evidence>
<gene>
    <name evidence="5" type="ORF">FA13DRAFT_361841</name>
</gene>
<evidence type="ECO:0000256" key="2">
    <source>
        <dbReference type="ARBA" id="ARBA00010421"/>
    </source>
</evidence>
<sequence length="210" mass="21524">MQHFSILANILALCTLISAQTNTTTTTRTSSTVTITTTRIPTTVTSSSATSTVTLTPTVTTGTATSSTIEPPLPTVSNPVYTTTVSYDTTYDNRNGSLTSVACSDGKNGLITKGFTTFGSLPKYPLIGGAFAVASWNSTSCGSCWELAYTTTSAGGVANTTKVNVLAIDVAVDSFNIALSGLNQLTGGKGVELGRVKVLATQVNSALCGL</sequence>
<dbReference type="InterPro" id="IPR036908">
    <property type="entry name" value="RlpA-like_sf"/>
</dbReference>
<comment type="similarity">
    <text evidence="2">Belongs to the cerato-platanin family.</text>
</comment>
<dbReference type="OrthoDB" id="4898945at2759"/>
<keyword evidence="4" id="KW-0732">Signal</keyword>
<feature type="signal peptide" evidence="4">
    <location>
        <begin position="1"/>
        <end position="19"/>
    </location>
</feature>
<dbReference type="InterPro" id="IPR010829">
    <property type="entry name" value="Cerato-platanin"/>
</dbReference>
<dbReference type="CDD" id="cd22778">
    <property type="entry name" value="DPBB_CEPL-like"/>
    <property type="match status" value="1"/>
</dbReference>
<comment type="caution">
    <text evidence="5">The sequence shown here is derived from an EMBL/GenBank/DDBJ whole genome shotgun (WGS) entry which is preliminary data.</text>
</comment>
<accession>A0A4Y7TAZ6</accession>
<dbReference type="Gene3D" id="2.40.40.10">
    <property type="entry name" value="RlpA-like domain"/>
    <property type="match status" value="1"/>
</dbReference>
<protein>
    <submittedName>
        <fullName evidence="5">Cerato-platanin-domain-containing protein</fullName>
    </submittedName>
</protein>
<dbReference type="STRING" id="71717.A0A4Y7TAZ6"/>
<feature type="chain" id="PRO_5021297734" evidence="4">
    <location>
        <begin position="20"/>
        <end position="210"/>
    </location>
</feature>
<keyword evidence="3" id="KW-0964">Secreted</keyword>
<evidence type="ECO:0000313" key="5">
    <source>
        <dbReference type="EMBL" id="TEB31345.1"/>
    </source>
</evidence>
<dbReference type="Proteomes" id="UP000298030">
    <property type="component" value="Unassembled WGS sequence"/>
</dbReference>